<evidence type="ECO:0000313" key="2">
    <source>
        <dbReference type="Proteomes" id="UP000018861"/>
    </source>
</evidence>
<protein>
    <submittedName>
        <fullName evidence="1">Uncharacterized protein</fullName>
    </submittedName>
</protein>
<accession>W4P7S9</accession>
<dbReference type="EMBL" id="BAIQ01000021">
    <property type="protein sequence ID" value="GAE15790.1"/>
    <property type="molecule type" value="Genomic_DNA"/>
</dbReference>
<evidence type="ECO:0000313" key="1">
    <source>
        <dbReference type="EMBL" id="GAE15790.1"/>
    </source>
</evidence>
<dbReference type="Proteomes" id="UP000018861">
    <property type="component" value="Unassembled WGS sequence"/>
</dbReference>
<name>W4P7S9_9BACE</name>
<organism evidence="1 2">
    <name type="scientific">Bacteroides pyogenes JCM 6292</name>
    <dbReference type="NCBI Taxonomy" id="1235809"/>
    <lineage>
        <taxon>Bacteria</taxon>
        <taxon>Pseudomonadati</taxon>
        <taxon>Bacteroidota</taxon>
        <taxon>Bacteroidia</taxon>
        <taxon>Bacteroidales</taxon>
        <taxon>Bacteroidaceae</taxon>
        <taxon>Bacteroides</taxon>
    </lineage>
</organism>
<reference evidence="1 2" key="1">
    <citation type="journal article" date="2014" name="Genome Announc.">
        <title>Draft Genome Sequences of Three Strains of Bacteroides pyogenes Isolated from a Cat and Swine.</title>
        <authorList>
            <person name="Sakamoto M."/>
            <person name="Oshima K."/>
            <person name="Suda W."/>
            <person name="Kitamura K."/>
            <person name="Iida T."/>
            <person name="Hattori M."/>
            <person name="Ohkuma M."/>
        </authorList>
    </citation>
    <scope>NUCLEOTIDE SEQUENCE [LARGE SCALE GENOMIC DNA]</scope>
    <source>
        <strain evidence="1 2">JCM 6292</strain>
    </source>
</reference>
<sequence>MKKEIVLDANNPYVRGLMKAINEFILEETGGCIFTERRLMKNIDELKREFGNERDRMVISGSVPMFSTPRPDDFEIIFAF</sequence>
<proteinExistence type="predicted"/>
<dbReference type="AlphaFoldDB" id="W4P7S9"/>
<gene>
    <name evidence="1" type="ORF">JCM6292_2121</name>
</gene>
<comment type="caution">
    <text evidence="1">The sequence shown here is derived from an EMBL/GenBank/DDBJ whole genome shotgun (WGS) entry which is preliminary data.</text>
</comment>